<comment type="subcellular location">
    <subcellularLocation>
        <location evidence="13">Cytoplasm</location>
    </subcellularLocation>
</comment>
<keyword evidence="10 13" id="KW-0067">ATP-binding</keyword>
<dbReference type="PANTHER" id="PTHR20861">
    <property type="entry name" value="HOMOSERINE/4-DIPHOSPHOCYTIDYL-2-C-METHYL-D-ERYTHRITOL KINASE"/>
    <property type="match status" value="1"/>
</dbReference>
<dbReference type="InterPro" id="IPR036554">
    <property type="entry name" value="GHMP_kinase_C_sf"/>
</dbReference>
<reference evidence="16 17" key="2">
    <citation type="journal article" date="2016" name="Genome Announc.">
        <title>Draft Genome Sequence of Oceanobacillus picturae Heshi-B3, Isolated from Fermented Rice Bran in a Traditional Japanese Seafood Dish.</title>
        <authorList>
            <person name="Akuzawa S."/>
            <person name="Nagaoka J."/>
            <person name="Kanekatsu M."/>
            <person name="Kanesaki Y."/>
            <person name="Suzuki T."/>
        </authorList>
    </citation>
    <scope>NUCLEOTIDE SEQUENCE [LARGE SCALE GENOMIC DNA]</scope>
    <source>
        <strain evidence="16 17">Heshi-B3</strain>
    </source>
</reference>
<dbReference type="Proteomes" id="UP000052946">
    <property type="component" value="Unassembled WGS sequence"/>
</dbReference>
<dbReference type="InterPro" id="IPR006204">
    <property type="entry name" value="GHMP_kinase_N_dom"/>
</dbReference>
<sequence length="299" mass="32310">MTALRISVPASSANLGPAFDSAGIALNLYLTLEVETQDEWEFIHVSDLLPTITTYEEHFIYQIAKQTADQFDLVLPPCKVRVTSDIPLARGLGSSAAAALAGVEIANQLCHLNLSSEAILKFGTALEGHPDNIAASLMGGLVISTLEEEEVHYVKLPLSELEAVISIPSFELKTEEARNVLPEHYTRKQAATASSLSNVLIAALTSGNIKLAGEMMEKDLFHEPYRAGLLPHYEIIKREAKSAGSYGTVISGAGPSMISFAQKGAGRSLARHLQELFPDFQVKVAQIDQEGIQINSKLI</sequence>
<proteinExistence type="inferred from homology"/>
<organism evidence="16 17">
    <name type="scientific">Oceanobacillus picturae</name>
    <dbReference type="NCBI Taxonomy" id="171693"/>
    <lineage>
        <taxon>Bacteria</taxon>
        <taxon>Bacillati</taxon>
        <taxon>Bacillota</taxon>
        <taxon>Bacilli</taxon>
        <taxon>Bacillales</taxon>
        <taxon>Bacillaceae</taxon>
        <taxon>Oceanobacillus</taxon>
    </lineage>
</organism>
<dbReference type="InterPro" id="IPR020568">
    <property type="entry name" value="Ribosomal_Su5_D2-typ_SF"/>
</dbReference>
<keyword evidence="13" id="KW-0963">Cytoplasm</keyword>
<dbReference type="NCBIfam" id="TIGR00191">
    <property type="entry name" value="thrB"/>
    <property type="match status" value="1"/>
</dbReference>
<keyword evidence="7 13" id="KW-0791">Threonine biosynthesis</keyword>
<evidence type="ECO:0000313" key="16">
    <source>
        <dbReference type="EMBL" id="GAQ16509.1"/>
    </source>
</evidence>
<dbReference type="GO" id="GO:0009088">
    <property type="term" value="P:threonine biosynthetic process"/>
    <property type="evidence" value="ECO:0007669"/>
    <property type="project" value="UniProtKB-UniRule"/>
</dbReference>
<comment type="pathway">
    <text evidence="1 13">Amino-acid biosynthesis; L-threonine biosynthesis; L-threonine from L-aspartate: step 4/5.</text>
</comment>
<keyword evidence="8 13" id="KW-0547">Nucleotide-binding</keyword>
<reference evidence="17" key="1">
    <citation type="submission" date="2015-07" db="EMBL/GenBank/DDBJ databases">
        <title>Draft Genome Sequence of Oceanobacillus picturae Heshi-B3 that Was Isolated from Fermented Rice Bran with Aging Salted Mackerel, Which Was Named Heshiko as Traditional Fermented Seafood in Japan.</title>
        <authorList>
            <person name="Akuzawa S."/>
            <person name="Nakagawa J."/>
            <person name="Kanekatsu T."/>
            <person name="Kanesaki Y."/>
            <person name="Suzuki T."/>
        </authorList>
    </citation>
    <scope>NUCLEOTIDE SEQUENCE [LARGE SCALE GENOMIC DNA]</scope>
    <source>
        <strain evidence="17">Heshi-B3</strain>
    </source>
</reference>
<evidence type="ECO:0000256" key="4">
    <source>
        <dbReference type="ARBA" id="ARBA00017858"/>
    </source>
</evidence>
<dbReference type="PRINTS" id="PR00958">
    <property type="entry name" value="HOMSERKINASE"/>
</dbReference>
<dbReference type="EC" id="2.7.1.39" evidence="3 13"/>
<dbReference type="OrthoDB" id="9769912at2"/>
<dbReference type="SUPFAM" id="SSF54211">
    <property type="entry name" value="Ribosomal protein S5 domain 2-like"/>
    <property type="match status" value="1"/>
</dbReference>
<comment type="function">
    <text evidence="12 13">Catalyzes the ATP-dependent phosphorylation of L-homoserine to L-homoserine phosphate.</text>
</comment>
<gene>
    <name evidence="13" type="primary">thrB</name>
    <name evidence="16" type="ORF">OPHB3_0432</name>
</gene>
<comment type="caution">
    <text evidence="16">The sequence shown here is derived from an EMBL/GenBank/DDBJ whole genome shotgun (WGS) entry which is preliminary data.</text>
</comment>
<dbReference type="InterPro" id="IPR000870">
    <property type="entry name" value="Homoserine_kinase"/>
</dbReference>
<keyword evidence="9 13" id="KW-0418">Kinase</keyword>
<dbReference type="RefSeq" id="WP_058949247.1">
    <property type="nucleotide sequence ID" value="NZ_BBXV01000008.1"/>
</dbReference>
<dbReference type="GO" id="GO:0005737">
    <property type="term" value="C:cytoplasm"/>
    <property type="evidence" value="ECO:0007669"/>
    <property type="project" value="UniProtKB-SubCell"/>
</dbReference>
<dbReference type="EMBL" id="BBXV01000008">
    <property type="protein sequence ID" value="GAQ16509.1"/>
    <property type="molecule type" value="Genomic_DNA"/>
</dbReference>
<keyword evidence="6 13" id="KW-0808">Transferase</keyword>
<accession>A0A0U9HXW1</accession>
<evidence type="ECO:0000313" key="17">
    <source>
        <dbReference type="Proteomes" id="UP000052946"/>
    </source>
</evidence>
<evidence type="ECO:0000256" key="2">
    <source>
        <dbReference type="ARBA" id="ARBA00007370"/>
    </source>
</evidence>
<feature type="domain" description="GHMP kinase C-terminal" evidence="15">
    <location>
        <begin position="200"/>
        <end position="278"/>
    </location>
</feature>
<evidence type="ECO:0000256" key="9">
    <source>
        <dbReference type="ARBA" id="ARBA00022777"/>
    </source>
</evidence>
<dbReference type="InterPro" id="IPR006203">
    <property type="entry name" value="GHMP_knse_ATP-bd_CS"/>
</dbReference>
<feature type="domain" description="GHMP kinase N-terminal" evidence="14">
    <location>
        <begin position="59"/>
        <end position="140"/>
    </location>
</feature>
<evidence type="ECO:0000256" key="11">
    <source>
        <dbReference type="ARBA" id="ARBA00049375"/>
    </source>
</evidence>
<dbReference type="PANTHER" id="PTHR20861:SF1">
    <property type="entry name" value="HOMOSERINE KINASE"/>
    <property type="match status" value="1"/>
</dbReference>
<evidence type="ECO:0000256" key="3">
    <source>
        <dbReference type="ARBA" id="ARBA00012078"/>
    </source>
</evidence>
<evidence type="ECO:0000259" key="15">
    <source>
        <dbReference type="Pfam" id="PF08544"/>
    </source>
</evidence>
<evidence type="ECO:0000259" key="14">
    <source>
        <dbReference type="Pfam" id="PF00288"/>
    </source>
</evidence>
<evidence type="ECO:0000256" key="5">
    <source>
        <dbReference type="ARBA" id="ARBA00022605"/>
    </source>
</evidence>
<keyword evidence="5 13" id="KW-0028">Amino-acid biosynthesis</keyword>
<evidence type="ECO:0000256" key="1">
    <source>
        <dbReference type="ARBA" id="ARBA00005015"/>
    </source>
</evidence>
<dbReference type="Pfam" id="PF00288">
    <property type="entry name" value="GHMP_kinases_N"/>
    <property type="match status" value="1"/>
</dbReference>
<evidence type="ECO:0000256" key="8">
    <source>
        <dbReference type="ARBA" id="ARBA00022741"/>
    </source>
</evidence>
<dbReference type="Gene3D" id="3.30.70.890">
    <property type="entry name" value="GHMP kinase, C-terminal domain"/>
    <property type="match status" value="1"/>
</dbReference>
<dbReference type="Pfam" id="PF08544">
    <property type="entry name" value="GHMP_kinases_C"/>
    <property type="match status" value="1"/>
</dbReference>
<evidence type="ECO:0000256" key="12">
    <source>
        <dbReference type="ARBA" id="ARBA00049954"/>
    </source>
</evidence>
<dbReference type="PROSITE" id="PS00627">
    <property type="entry name" value="GHMP_KINASES_ATP"/>
    <property type="match status" value="1"/>
</dbReference>
<dbReference type="GO" id="GO:0004413">
    <property type="term" value="F:homoserine kinase activity"/>
    <property type="evidence" value="ECO:0007669"/>
    <property type="project" value="UniProtKB-UniRule"/>
</dbReference>
<evidence type="ECO:0000256" key="7">
    <source>
        <dbReference type="ARBA" id="ARBA00022697"/>
    </source>
</evidence>
<protein>
    <recommendedName>
        <fullName evidence="4 13">Homoserine kinase</fullName>
        <shortName evidence="13">HK</shortName>
        <shortName evidence="13">HSK</shortName>
        <ecNumber evidence="3 13">2.7.1.39</ecNumber>
    </recommendedName>
</protein>
<evidence type="ECO:0000256" key="6">
    <source>
        <dbReference type="ARBA" id="ARBA00022679"/>
    </source>
</evidence>
<evidence type="ECO:0000256" key="10">
    <source>
        <dbReference type="ARBA" id="ARBA00022840"/>
    </source>
</evidence>
<dbReference type="Gene3D" id="3.30.230.10">
    <property type="match status" value="1"/>
</dbReference>
<dbReference type="InterPro" id="IPR013750">
    <property type="entry name" value="GHMP_kinase_C_dom"/>
</dbReference>
<dbReference type="InterPro" id="IPR014721">
    <property type="entry name" value="Ribsml_uS5_D2-typ_fold_subgr"/>
</dbReference>
<dbReference type="UniPathway" id="UPA00050">
    <property type="reaction ID" value="UER00064"/>
</dbReference>
<comment type="catalytic activity">
    <reaction evidence="11 13">
        <text>L-homoserine + ATP = O-phospho-L-homoserine + ADP + H(+)</text>
        <dbReference type="Rhea" id="RHEA:13985"/>
        <dbReference type="ChEBI" id="CHEBI:15378"/>
        <dbReference type="ChEBI" id="CHEBI:30616"/>
        <dbReference type="ChEBI" id="CHEBI:57476"/>
        <dbReference type="ChEBI" id="CHEBI:57590"/>
        <dbReference type="ChEBI" id="CHEBI:456216"/>
        <dbReference type="EC" id="2.7.1.39"/>
    </reaction>
</comment>
<comment type="similarity">
    <text evidence="2 13">Belongs to the GHMP kinase family. Homoserine kinase subfamily.</text>
</comment>
<dbReference type="PIRSF" id="PIRSF000676">
    <property type="entry name" value="Homoser_kin"/>
    <property type="match status" value="1"/>
</dbReference>
<feature type="binding site" evidence="13">
    <location>
        <begin position="87"/>
        <end position="97"/>
    </location>
    <ligand>
        <name>ATP</name>
        <dbReference type="ChEBI" id="CHEBI:30616"/>
    </ligand>
</feature>
<name>A0A0U9HXW1_9BACI</name>
<dbReference type="AlphaFoldDB" id="A0A0U9HXW1"/>
<dbReference type="HAMAP" id="MF_00384">
    <property type="entry name" value="Homoser_kinase"/>
    <property type="match status" value="1"/>
</dbReference>
<dbReference type="GO" id="GO:0005524">
    <property type="term" value="F:ATP binding"/>
    <property type="evidence" value="ECO:0007669"/>
    <property type="project" value="UniProtKB-UniRule"/>
</dbReference>
<dbReference type="SUPFAM" id="SSF55060">
    <property type="entry name" value="GHMP Kinase, C-terminal domain"/>
    <property type="match status" value="1"/>
</dbReference>
<evidence type="ECO:0000256" key="13">
    <source>
        <dbReference type="HAMAP-Rule" id="MF_00384"/>
    </source>
</evidence>